<dbReference type="PANTHER" id="PTHR39082">
    <property type="entry name" value="PHOSPHOLIPASE C-BETA-2-RELATED"/>
    <property type="match status" value="1"/>
</dbReference>
<proteinExistence type="predicted"/>
<dbReference type="EMBL" id="BMJH01000003">
    <property type="protein sequence ID" value="GGC71577.1"/>
    <property type="molecule type" value="Genomic_DNA"/>
</dbReference>
<organism evidence="4 5">
    <name type="scientific">Hoyosella rhizosphaerae</name>
    <dbReference type="NCBI Taxonomy" id="1755582"/>
    <lineage>
        <taxon>Bacteria</taxon>
        <taxon>Bacillati</taxon>
        <taxon>Actinomycetota</taxon>
        <taxon>Actinomycetes</taxon>
        <taxon>Mycobacteriales</taxon>
        <taxon>Hoyosellaceae</taxon>
        <taxon>Hoyosella</taxon>
    </lineage>
</organism>
<dbReference type="Gene3D" id="1.10.287.1490">
    <property type="match status" value="1"/>
</dbReference>
<protein>
    <recommendedName>
        <fullName evidence="6">C4-type zinc ribbon domain-containing protein</fullName>
    </recommendedName>
</protein>
<evidence type="ECO:0000313" key="5">
    <source>
        <dbReference type="Proteomes" id="UP000641514"/>
    </source>
</evidence>
<evidence type="ECO:0000313" key="4">
    <source>
        <dbReference type="EMBL" id="GGC71577.1"/>
    </source>
</evidence>
<dbReference type="AlphaFoldDB" id="A0A916UFE7"/>
<dbReference type="InterPro" id="IPR056003">
    <property type="entry name" value="CT398_CC_hairpin"/>
</dbReference>
<dbReference type="PANTHER" id="PTHR39082:SF1">
    <property type="entry name" value="SCAVENGER RECEPTOR CLASS A MEMBER 3"/>
    <property type="match status" value="1"/>
</dbReference>
<keyword evidence="1" id="KW-0175">Coiled coil</keyword>
<keyword evidence="5" id="KW-1185">Reference proteome</keyword>
<feature type="coiled-coil region" evidence="1">
    <location>
        <begin position="51"/>
        <end position="165"/>
    </location>
</feature>
<feature type="domain" description="C4-type zinc ribbon" evidence="2">
    <location>
        <begin position="203"/>
        <end position="237"/>
    </location>
</feature>
<sequence>MKVDVQIQQRLLDLAGVDAELSRLRHRRRNLPEDKVIAELEAERQKIKDDAVGKEMILDDLDRDIRRLEREVEQVGKRELRDNQLMQSGSLPSKQLSELEHELATLARRRSLLEDDLLEYMEQREAADENYKHAGAKLSQIDDKISDANRQRDEALADIEVAERRCNTDRNALVRLFPDEFLELYTEQLTIRGIGAGHLQGRRCGACRIELDRGELERIAATPDDGVVQCPECSAILVRNARSGL</sequence>
<name>A0A916UFE7_9ACTN</name>
<evidence type="ECO:0000259" key="2">
    <source>
        <dbReference type="Pfam" id="PF02591"/>
    </source>
</evidence>
<feature type="domain" description="CT398-like coiled coil hairpin" evidence="3">
    <location>
        <begin position="14"/>
        <end position="188"/>
    </location>
</feature>
<dbReference type="InterPro" id="IPR052376">
    <property type="entry name" value="Oxidative_Scav/Glycosyltrans"/>
</dbReference>
<dbReference type="InterPro" id="IPR003743">
    <property type="entry name" value="Zf-RING_7"/>
</dbReference>
<evidence type="ECO:0000256" key="1">
    <source>
        <dbReference type="SAM" id="Coils"/>
    </source>
</evidence>
<comment type="caution">
    <text evidence="4">The sequence shown here is derived from an EMBL/GenBank/DDBJ whole genome shotgun (WGS) entry which is preliminary data.</text>
</comment>
<dbReference type="Pfam" id="PF02591">
    <property type="entry name" value="Zn_ribbon_9"/>
    <property type="match status" value="1"/>
</dbReference>
<dbReference type="RefSeq" id="WP_188675630.1">
    <property type="nucleotide sequence ID" value="NZ_BMJH01000003.1"/>
</dbReference>
<dbReference type="Pfam" id="PF24481">
    <property type="entry name" value="CT398_CC"/>
    <property type="match status" value="1"/>
</dbReference>
<reference evidence="4" key="2">
    <citation type="submission" date="2020-09" db="EMBL/GenBank/DDBJ databases">
        <authorList>
            <person name="Sun Q."/>
            <person name="Zhou Y."/>
        </authorList>
    </citation>
    <scope>NUCLEOTIDE SEQUENCE</scope>
    <source>
        <strain evidence="4">CGMCC 1.15478</strain>
    </source>
</reference>
<accession>A0A916UFE7</accession>
<evidence type="ECO:0008006" key="6">
    <source>
        <dbReference type="Google" id="ProtNLM"/>
    </source>
</evidence>
<evidence type="ECO:0000259" key="3">
    <source>
        <dbReference type="Pfam" id="PF24481"/>
    </source>
</evidence>
<reference evidence="4" key="1">
    <citation type="journal article" date="2014" name="Int. J. Syst. Evol. Microbiol.">
        <title>Complete genome sequence of Corynebacterium casei LMG S-19264T (=DSM 44701T), isolated from a smear-ripened cheese.</title>
        <authorList>
            <consortium name="US DOE Joint Genome Institute (JGI-PGF)"/>
            <person name="Walter F."/>
            <person name="Albersmeier A."/>
            <person name="Kalinowski J."/>
            <person name="Ruckert C."/>
        </authorList>
    </citation>
    <scope>NUCLEOTIDE SEQUENCE</scope>
    <source>
        <strain evidence="4">CGMCC 1.15478</strain>
    </source>
</reference>
<gene>
    <name evidence="4" type="ORF">GCM10011410_25710</name>
</gene>
<dbReference type="Proteomes" id="UP000641514">
    <property type="component" value="Unassembled WGS sequence"/>
</dbReference>